<dbReference type="InterPro" id="IPR050706">
    <property type="entry name" value="Cyclic-di-GMP_PDE-like"/>
</dbReference>
<dbReference type="PROSITE" id="PS50883">
    <property type="entry name" value="EAL"/>
    <property type="match status" value="1"/>
</dbReference>
<dbReference type="InterPro" id="IPR003018">
    <property type="entry name" value="GAF"/>
</dbReference>
<dbReference type="SUPFAM" id="SSF55073">
    <property type="entry name" value="Nucleotide cyclase"/>
    <property type="match status" value="1"/>
</dbReference>
<dbReference type="InterPro" id="IPR029016">
    <property type="entry name" value="GAF-like_dom_sf"/>
</dbReference>
<comment type="caution">
    <text evidence="3">The sequence shown here is derived from an EMBL/GenBank/DDBJ whole genome shotgun (WGS) entry which is preliminary data.</text>
</comment>
<dbReference type="Proteomes" id="UP000186878">
    <property type="component" value="Unassembled WGS sequence"/>
</dbReference>
<dbReference type="InterPro" id="IPR035919">
    <property type="entry name" value="EAL_sf"/>
</dbReference>
<dbReference type="Gene3D" id="3.30.450.40">
    <property type="match status" value="1"/>
</dbReference>
<name>A0A1Q8ST94_9GAMM</name>
<dbReference type="InterPro" id="IPR029787">
    <property type="entry name" value="Nucleotide_cyclase"/>
</dbReference>
<feature type="domain" description="EAL" evidence="1">
    <location>
        <begin position="325"/>
        <end position="580"/>
    </location>
</feature>
<protein>
    <submittedName>
        <fullName evidence="3">Uncharacterized protein</fullName>
    </submittedName>
</protein>
<evidence type="ECO:0000259" key="2">
    <source>
        <dbReference type="PROSITE" id="PS50887"/>
    </source>
</evidence>
<gene>
    <name evidence="3" type="ORF">BTW07_07505</name>
</gene>
<dbReference type="STRING" id="404433.BTW07_07505"/>
<dbReference type="Pfam" id="PF01590">
    <property type="entry name" value="GAF"/>
    <property type="match status" value="1"/>
</dbReference>
<dbReference type="Pfam" id="PF00990">
    <property type="entry name" value="GGDEF"/>
    <property type="match status" value="1"/>
</dbReference>
<dbReference type="SMART" id="SM00052">
    <property type="entry name" value="EAL"/>
    <property type="match status" value="1"/>
</dbReference>
<feature type="domain" description="GGDEF" evidence="2">
    <location>
        <begin position="187"/>
        <end position="316"/>
    </location>
</feature>
<dbReference type="NCBIfam" id="TIGR00254">
    <property type="entry name" value="GGDEF"/>
    <property type="match status" value="1"/>
</dbReference>
<dbReference type="PANTHER" id="PTHR33121:SF70">
    <property type="entry name" value="SIGNALING PROTEIN YKOW"/>
    <property type="match status" value="1"/>
</dbReference>
<evidence type="ECO:0000313" key="4">
    <source>
        <dbReference type="Proteomes" id="UP000186878"/>
    </source>
</evidence>
<dbReference type="CDD" id="cd01949">
    <property type="entry name" value="GGDEF"/>
    <property type="match status" value="1"/>
</dbReference>
<dbReference type="Pfam" id="PF00563">
    <property type="entry name" value="EAL"/>
    <property type="match status" value="1"/>
</dbReference>
<dbReference type="InterPro" id="IPR000160">
    <property type="entry name" value="GGDEF_dom"/>
</dbReference>
<dbReference type="Gene3D" id="3.20.20.450">
    <property type="entry name" value="EAL domain"/>
    <property type="match status" value="1"/>
</dbReference>
<dbReference type="SUPFAM" id="SSF55781">
    <property type="entry name" value="GAF domain-like"/>
    <property type="match status" value="1"/>
</dbReference>
<dbReference type="EMBL" id="MSDO01000009">
    <property type="protein sequence ID" value="OLO04651.1"/>
    <property type="molecule type" value="Genomic_DNA"/>
</dbReference>
<keyword evidence="4" id="KW-1185">Reference proteome</keyword>
<dbReference type="SMART" id="SM00267">
    <property type="entry name" value="GGDEF"/>
    <property type="match status" value="1"/>
</dbReference>
<dbReference type="PANTHER" id="PTHR33121">
    <property type="entry name" value="CYCLIC DI-GMP PHOSPHODIESTERASE PDEF"/>
    <property type="match status" value="1"/>
</dbReference>
<dbReference type="AlphaFoldDB" id="A0A1Q8ST94"/>
<evidence type="ECO:0000259" key="1">
    <source>
        <dbReference type="PROSITE" id="PS50883"/>
    </source>
</evidence>
<dbReference type="Gene3D" id="3.30.70.270">
    <property type="match status" value="1"/>
</dbReference>
<proteinExistence type="predicted"/>
<reference evidence="3 4" key="1">
    <citation type="submission" date="2016-12" db="EMBL/GenBank/DDBJ databases">
        <title>Draft genome sequences of strains Salinicola socius SMB35, Salinicola sp. MH3R3-1 and Chromohalobacter sp. SMB17 from the Verkhnekamsk potash mining region of Russia.</title>
        <authorList>
            <person name="Mavrodi D.V."/>
            <person name="Olsson B.E."/>
            <person name="Korsakova E.S."/>
            <person name="Pyankova A."/>
            <person name="Mavrodi O.V."/>
            <person name="Plotnikova E.G."/>
        </authorList>
    </citation>
    <scope>NUCLEOTIDE SEQUENCE [LARGE SCALE GENOMIC DNA]</scope>
    <source>
        <strain evidence="3 4">SMB35</strain>
    </source>
</reference>
<evidence type="ECO:0000313" key="3">
    <source>
        <dbReference type="EMBL" id="OLO04651.1"/>
    </source>
</evidence>
<dbReference type="InterPro" id="IPR001633">
    <property type="entry name" value="EAL_dom"/>
</dbReference>
<dbReference type="InterPro" id="IPR043128">
    <property type="entry name" value="Rev_trsase/Diguanyl_cyclase"/>
</dbReference>
<organism evidence="3 4">
    <name type="scientific">Salinicola socius</name>
    <dbReference type="NCBI Taxonomy" id="404433"/>
    <lineage>
        <taxon>Bacteria</taxon>
        <taxon>Pseudomonadati</taxon>
        <taxon>Pseudomonadota</taxon>
        <taxon>Gammaproteobacteria</taxon>
        <taxon>Oceanospirillales</taxon>
        <taxon>Halomonadaceae</taxon>
        <taxon>Salinicola</taxon>
    </lineage>
</organism>
<dbReference type="GO" id="GO:0071111">
    <property type="term" value="F:cyclic-guanylate-specific phosphodiesterase activity"/>
    <property type="evidence" value="ECO:0007669"/>
    <property type="project" value="InterPro"/>
</dbReference>
<accession>A0A1Q8ST94</accession>
<dbReference type="PROSITE" id="PS50887">
    <property type="entry name" value="GGDEF"/>
    <property type="match status" value="1"/>
</dbReference>
<sequence length="586" mass="65478">MHDATLIDALTEERVDRVRWIARQHYEVTDAWFTLPGEDQQWRRTRVGALSTDIPDALSLAHRTLRHDALFVIEDARCHPEFTRHPLVVGSPGLRFYAGVPVRDHEGVGIGALCLVHTSPVSAAALNFDMLHVLASQIEDEIGHHLLTRRPPGLTLDDIDTLTGLPNRRFLQTLMKAELTLARQHRGHLSVCLLNLDGFKSINELHGSDIGDAVLRTVAARLRDAVRRKDLVIHLGGDEFVIVMRDVLQAEACQRILDQIRSPIETSGHVHALTASMGITGYPGDEADVDVLLHHAYQAMYSAKEAGKNGYCRFDLELHHARRARIAIVGDVHQALSQQRLELFYQPKIDYRDDTVAGFEGLLRWRLPSGEILPPGRFLPHVENTWLDVELSKYVIDKGLTALEHCMQRGLPYAVSVNVNPSCFLDSGFIDHLHQTLARHDQELVGKLTLEILESTSPQQDMDTIVANIRGCLRLGLQLSLDDFGTGQSSLSYLRTFPTQKIKIDRSFVIGMLDNPEDEAIVAAIIGLSKSFKRLVIAEGVENGAIESRLRALGCDLGQGFHYSPALPFEDAIEWAGEYCLHHRAF</sequence>
<dbReference type="SUPFAM" id="SSF141868">
    <property type="entry name" value="EAL domain-like"/>
    <property type="match status" value="1"/>
</dbReference>
<dbReference type="CDD" id="cd01948">
    <property type="entry name" value="EAL"/>
    <property type="match status" value="1"/>
</dbReference>